<dbReference type="EMBL" id="JAIQCV010000012">
    <property type="protein sequence ID" value="KAH1038221.1"/>
    <property type="molecule type" value="Genomic_DNA"/>
</dbReference>
<organism evidence="2 3">
    <name type="scientific">Gossypium stocksii</name>
    <dbReference type="NCBI Taxonomy" id="47602"/>
    <lineage>
        <taxon>Eukaryota</taxon>
        <taxon>Viridiplantae</taxon>
        <taxon>Streptophyta</taxon>
        <taxon>Embryophyta</taxon>
        <taxon>Tracheophyta</taxon>
        <taxon>Spermatophyta</taxon>
        <taxon>Magnoliopsida</taxon>
        <taxon>eudicotyledons</taxon>
        <taxon>Gunneridae</taxon>
        <taxon>Pentapetalae</taxon>
        <taxon>rosids</taxon>
        <taxon>malvids</taxon>
        <taxon>Malvales</taxon>
        <taxon>Malvaceae</taxon>
        <taxon>Malvoideae</taxon>
        <taxon>Gossypium</taxon>
    </lineage>
</organism>
<evidence type="ECO:0000256" key="1">
    <source>
        <dbReference type="SAM" id="MobiDB-lite"/>
    </source>
</evidence>
<reference evidence="2 3" key="1">
    <citation type="journal article" date="2021" name="Plant Biotechnol. J.">
        <title>Multi-omics assisted identification of the key and species-specific regulatory components of drought-tolerant mechanisms in Gossypium stocksii.</title>
        <authorList>
            <person name="Yu D."/>
            <person name="Ke L."/>
            <person name="Zhang D."/>
            <person name="Wu Y."/>
            <person name="Sun Y."/>
            <person name="Mei J."/>
            <person name="Sun J."/>
            <person name="Sun Y."/>
        </authorList>
    </citation>
    <scope>NUCLEOTIDE SEQUENCE [LARGE SCALE GENOMIC DNA]</scope>
    <source>
        <strain evidence="3">cv. E1</strain>
        <tissue evidence="2">Leaf</tissue>
    </source>
</reference>
<accession>A0A9D3UCY1</accession>
<evidence type="ECO:0000313" key="3">
    <source>
        <dbReference type="Proteomes" id="UP000828251"/>
    </source>
</evidence>
<sequence>MTPIKVFSIKYRFCASVDPVTYNLFDIKGARRLKAMLYVQFSSPNDTFATSTSNIVREEYTTPVRHSVSGWQNTEVPVFGSSIEYTTSARHSINRWDMHLGGSMFDTGNTYWGMTLTSGGWHSTSDWRHYETSTRKDDVLPTTSTGEGTSYVADNGRSDDESYVDPPREPGLDGAEVELFSKLELIPTIPKDVEVGLDEEEEDP</sequence>
<dbReference type="AlphaFoldDB" id="A0A9D3UCY1"/>
<proteinExistence type="predicted"/>
<comment type="caution">
    <text evidence="2">The sequence shown here is derived from an EMBL/GenBank/DDBJ whole genome shotgun (WGS) entry which is preliminary data.</text>
</comment>
<gene>
    <name evidence="2" type="ORF">J1N35_039964</name>
</gene>
<feature type="region of interest" description="Disordered" evidence="1">
    <location>
        <begin position="134"/>
        <end position="172"/>
    </location>
</feature>
<feature type="compositionally biased region" description="Basic and acidic residues" evidence="1">
    <location>
        <begin position="156"/>
        <end position="171"/>
    </location>
</feature>
<dbReference type="Proteomes" id="UP000828251">
    <property type="component" value="Unassembled WGS sequence"/>
</dbReference>
<name>A0A9D3UCY1_9ROSI</name>
<keyword evidence="3" id="KW-1185">Reference proteome</keyword>
<protein>
    <submittedName>
        <fullName evidence="2">Uncharacterized protein</fullName>
    </submittedName>
</protein>
<evidence type="ECO:0000313" key="2">
    <source>
        <dbReference type="EMBL" id="KAH1038221.1"/>
    </source>
</evidence>